<name>A0A3S3RU52_9BACT</name>
<evidence type="ECO:0000313" key="1">
    <source>
        <dbReference type="EMBL" id="RWX48059.1"/>
    </source>
</evidence>
<sequence length="37" mass="4450">MHHNLRLNHRQHHLKAGYSPQSMRLICRHDQHLALLS</sequence>
<evidence type="ECO:0000313" key="2">
    <source>
        <dbReference type="Proteomes" id="UP000287853"/>
    </source>
</evidence>
<accession>A0A3S3RU52</accession>
<dbReference type="AlphaFoldDB" id="A0A3S3RU52"/>
<gene>
    <name evidence="1" type="ORF">H206_05352</name>
</gene>
<proteinExistence type="predicted"/>
<dbReference type="EMBL" id="MTKO01000008">
    <property type="protein sequence ID" value="RWX48059.1"/>
    <property type="molecule type" value="Genomic_DNA"/>
</dbReference>
<comment type="caution">
    <text evidence="1">The sequence shown here is derived from an EMBL/GenBank/DDBJ whole genome shotgun (WGS) entry which is preliminary data.</text>
</comment>
<dbReference type="Proteomes" id="UP000287853">
    <property type="component" value="Unassembled WGS sequence"/>
</dbReference>
<protein>
    <submittedName>
        <fullName evidence="1">Uncharacterized protein</fullName>
    </submittedName>
</protein>
<keyword evidence="2" id="KW-1185">Reference proteome</keyword>
<organism evidence="1 2">
    <name type="scientific">Candidatus Electrothrix aarhusensis</name>
    <dbReference type="NCBI Taxonomy" id="1859131"/>
    <lineage>
        <taxon>Bacteria</taxon>
        <taxon>Pseudomonadati</taxon>
        <taxon>Thermodesulfobacteriota</taxon>
        <taxon>Desulfobulbia</taxon>
        <taxon>Desulfobulbales</taxon>
        <taxon>Desulfobulbaceae</taxon>
        <taxon>Candidatus Electrothrix</taxon>
    </lineage>
</organism>
<reference evidence="1 2" key="1">
    <citation type="submission" date="2017-01" db="EMBL/GenBank/DDBJ databases">
        <title>The cable genome- insights into the physiology and evolution of filamentous bacteria capable of sulfide oxidation via long distance electron transfer.</title>
        <authorList>
            <person name="Schreiber L."/>
            <person name="Bjerg J.T."/>
            <person name="Boggild A."/>
            <person name="Van De Vossenberg J."/>
            <person name="Meysman F."/>
            <person name="Nielsen L.P."/>
            <person name="Schramm A."/>
            <person name="Kjeldsen K.U."/>
        </authorList>
    </citation>
    <scope>NUCLEOTIDE SEQUENCE [LARGE SCALE GENOMIC DNA]</scope>
    <source>
        <strain evidence="1">MCF</strain>
    </source>
</reference>